<protein>
    <submittedName>
        <fullName evidence="6">NUDIX hydrolase</fullName>
    </submittedName>
</protein>
<dbReference type="GO" id="GO:0016787">
    <property type="term" value="F:hydrolase activity"/>
    <property type="evidence" value="ECO:0007669"/>
    <property type="project" value="UniProtKB-KW"/>
</dbReference>
<dbReference type="RefSeq" id="WP_344847816.1">
    <property type="nucleotide sequence ID" value="NZ_BAABAA010000013.1"/>
</dbReference>
<evidence type="ECO:0000313" key="7">
    <source>
        <dbReference type="Proteomes" id="UP001501222"/>
    </source>
</evidence>
<dbReference type="InterPro" id="IPR015797">
    <property type="entry name" value="NUDIX_hydrolase-like_dom_sf"/>
</dbReference>
<dbReference type="PRINTS" id="PR00502">
    <property type="entry name" value="NUDIXFAMILY"/>
</dbReference>
<dbReference type="InterPro" id="IPR020476">
    <property type="entry name" value="Nudix_hydrolase"/>
</dbReference>
<organism evidence="6 7">
    <name type="scientific">Kribbella ginsengisoli</name>
    <dbReference type="NCBI Taxonomy" id="363865"/>
    <lineage>
        <taxon>Bacteria</taxon>
        <taxon>Bacillati</taxon>
        <taxon>Actinomycetota</taxon>
        <taxon>Actinomycetes</taxon>
        <taxon>Propionibacteriales</taxon>
        <taxon>Kribbellaceae</taxon>
        <taxon>Kribbella</taxon>
    </lineage>
</organism>
<comment type="cofactor">
    <cofactor evidence="1">
        <name>Mg(2+)</name>
        <dbReference type="ChEBI" id="CHEBI:18420"/>
    </cofactor>
</comment>
<proteinExistence type="inferred from homology"/>
<dbReference type="InterPro" id="IPR020084">
    <property type="entry name" value="NUDIX_hydrolase_CS"/>
</dbReference>
<evidence type="ECO:0000259" key="5">
    <source>
        <dbReference type="PROSITE" id="PS51462"/>
    </source>
</evidence>
<evidence type="ECO:0000256" key="2">
    <source>
        <dbReference type="ARBA" id="ARBA00005582"/>
    </source>
</evidence>
<comment type="caution">
    <text evidence="6">The sequence shown here is derived from an EMBL/GenBank/DDBJ whole genome shotgun (WGS) entry which is preliminary data.</text>
</comment>
<dbReference type="PROSITE" id="PS51462">
    <property type="entry name" value="NUDIX"/>
    <property type="match status" value="1"/>
</dbReference>
<dbReference type="Proteomes" id="UP001501222">
    <property type="component" value="Unassembled WGS sequence"/>
</dbReference>
<dbReference type="Gene3D" id="3.90.79.10">
    <property type="entry name" value="Nucleoside Triphosphate Pyrophosphohydrolase"/>
    <property type="match status" value="1"/>
</dbReference>
<accession>A0ABP6YRR0</accession>
<dbReference type="EMBL" id="BAABAA010000013">
    <property type="protein sequence ID" value="GAA3588580.1"/>
    <property type="molecule type" value="Genomic_DNA"/>
</dbReference>
<evidence type="ECO:0000256" key="4">
    <source>
        <dbReference type="RuleBase" id="RU003476"/>
    </source>
</evidence>
<evidence type="ECO:0000256" key="3">
    <source>
        <dbReference type="ARBA" id="ARBA00022801"/>
    </source>
</evidence>
<dbReference type="PROSITE" id="PS00893">
    <property type="entry name" value="NUDIX_BOX"/>
    <property type="match status" value="1"/>
</dbReference>
<dbReference type="CDD" id="cd02883">
    <property type="entry name" value="NUDIX_Hydrolase"/>
    <property type="match status" value="1"/>
</dbReference>
<dbReference type="PANTHER" id="PTHR43046">
    <property type="entry name" value="GDP-MANNOSE MANNOSYL HYDROLASE"/>
    <property type="match status" value="1"/>
</dbReference>
<name>A0ABP6YRR0_9ACTN</name>
<feature type="domain" description="Nudix hydrolase" evidence="5">
    <location>
        <begin position="1"/>
        <end position="134"/>
    </location>
</feature>
<dbReference type="SUPFAM" id="SSF55811">
    <property type="entry name" value="Nudix"/>
    <property type="match status" value="1"/>
</dbReference>
<sequence length="166" mass="18341">MTDYAGVLAFWEGRVVLVRERYEDWVDEQWSLPSGAVEPGETPAEAAVRELLEETGLRVRVDQLRLVAEVVVESRDGASRSTAYNYCAEVRDGDFAIDDPDGSVQEARWFLPAQAVPLVSAVPYPPLSQPVAAFLGGSGPTRWSFTYDDPAVAFLDRVYEVTRSAL</sequence>
<evidence type="ECO:0000256" key="1">
    <source>
        <dbReference type="ARBA" id="ARBA00001946"/>
    </source>
</evidence>
<dbReference type="Pfam" id="PF00293">
    <property type="entry name" value="NUDIX"/>
    <property type="match status" value="1"/>
</dbReference>
<reference evidence="7" key="1">
    <citation type="journal article" date="2019" name="Int. J. Syst. Evol. Microbiol.">
        <title>The Global Catalogue of Microorganisms (GCM) 10K type strain sequencing project: providing services to taxonomists for standard genome sequencing and annotation.</title>
        <authorList>
            <consortium name="The Broad Institute Genomics Platform"/>
            <consortium name="The Broad Institute Genome Sequencing Center for Infectious Disease"/>
            <person name="Wu L."/>
            <person name="Ma J."/>
        </authorList>
    </citation>
    <scope>NUCLEOTIDE SEQUENCE [LARGE SCALE GENOMIC DNA]</scope>
    <source>
        <strain evidence="7">JCM 16928</strain>
    </source>
</reference>
<evidence type="ECO:0000313" key="6">
    <source>
        <dbReference type="EMBL" id="GAA3588580.1"/>
    </source>
</evidence>
<dbReference type="PANTHER" id="PTHR43046:SF16">
    <property type="entry name" value="ADP-RIBOSE PYROPHOSPHATASE YJHB-RELATED"/>
    <property type="match status" value="1"/>
</dbReference>
<keyword evidence="7" id="KW-1185">Reference proteome</keyword>
<keyword evidence="3 4" id="KW-0378">Hydrolase</keyword>
<dbReference type="InterPro" id="IPR000086">
    <property type="entry name" value="NUDIX_hydrolase_dom"/>
</dbReference>
<comment type="similarity">
    <text evidence="2 4">Belongs to the Nudix hydrolase family.</text>
</comment>
<gene>
    <name evidence="6" type="ORF">GCM10022235_69480</name>
</gene>